<keyword evidence="3" id="KW-1185">Reference proteome</keyword>
<name>E9G5T3_DAPPU</name>
<proteinExistence type="predicted"/>
<evidence type="ECO:0000313" key="3">
    <source>
        <dbReference type="Proteomes" id="UP000000305"/>
    </source>
</evidence>
<feature type="compositionally biased region" description="Acidic residues" evidence="1">
    <location>
        <begin position="47"/>
        <end position="62"/>
    </location>
</feature>
<gene>
    <name evidence="2" type="ORF">DAPPUDRAFT_238212</name>
</gene>
<protein>
    <submittedName>
        <fullName evidence="2">Uncharacterized protein</fullName>
    </submittedName>
</protein>
<dbReference type="AlphaFoldDB" id="E9G5T3"/>
<dbReference type="EMBL" id="GL732533">
    <property type="protein sequence ID" value="EFX84819.1"/>
    <property type="molecule type" value="Genomic_DNA"/>
</dbReference>
<dbReference type="InParanoid" id="E9G5T3"/>
<reference evidence="2 3" key="1">
    <citation type="journal article" date="2011" name="Science">
        <title>The ecoresponsive genome of Daphnia pulex.</title>
        <authorList>
            <person name="Colbourne J.K."/>
            <person name="Pfrender M.E."/>
            <person name="Gilbert D."/>
            <person name="Thomas W.K."/>
            <person name="Tucker A."/>
            <person name="Oakley T.H."/>
            <person name="Tokishita S."/>
            <person name="Aerts A."/>
            <person name="Arnold G.J."/>
            <person name="Basu M.K."/>
            <person name="Bauer D.J."/>
            <person name="Caceres C.E."/>
            <person name="Carmel L."/>
            <person name="Casola C."/>
            <person name="Choi J.H."/>
            <person name="Detter J.C."/>
            <person name="Dong Q."/>
            <person name="Dusheyko S."/>
            <person name="Eads B.D."/>
            <person name="Frohlich T."/>
            <person name="Geiler-Samerotte K.A."/>
            <person name="Gerlach D."/>
            <person name="Hatcher P."/>
            <person name="Jogdeo S."/>
            <person name="Krijgsveld J."/>
            <person name="Kriventseva E.V."/>
            <person name="Kultz D."/>
            <person name="Laforsch C."/>
            <person name="Lindquist E."/>
            <person name="Lopez J."/>
            <person name="Manak J.R."/>
            <person name="Muller J."/>
            <person name="Pangilinan J."/>
            <person name="Patwardhan R.P."/>
            <person name="Pitluck S."/>
            <person name="Pritham E.J."/>
            <person name="Rechtsteiner A."/>
            <person name="Rho M."/>
            <person name="Rogozin I.B."/>
            <person name="Sakarya O."/>
            <person name="Salamov A."/>
            <person name="Schaack S."/>
            <person name="Shapiro H."/>
            <person name="Shiga Y."/>
            <person name="Skalitzky C."/>
            <person name="Smith Z."/>
            <person name="Souvorov A."/>
            <person name="Sung W."/>
            <person name="Tang Z."/>
            <person name="Tsuchiya D."/>
            <person name="Tu H."/>
            <person name="Vos H."/>
            <person name="Wang M."/>
            <person name="Wolf Y.I."/>
            <person name="Yamagata H."/>
            <person name="Yamada T."/>
            <person name="Ye Y."/>
            <person name="Shaw J.R."/>
            <person name="Andrews J."/>
            <person name="Crease T.J."/>
            <person name="Tang H."/>
            <person name="Lucas S.M."/>
            <person name="Robertson H.M."/>
            <person name="Bork P."/>
            <person name="Koonin E.V."/>
            <person name="Zdobnov E.M."/>
            <person name="Grigoriev I.V."/>
            <person name="Lynch M."/>
            <person name="Boore J.L."/>
        </authorList>
    </citation>
    <scope>NUCLEOTIDE SEQUENCE [LARGE SCALE GENOMIC DNA]</scope>
</reference>
<dbReference type="Proteomes" id="UP000000305">
    <property type="component" value="Unassembled WGS sequence"/>
</dbReference>
<accession>E9G5T3</accession>
<organism evidence="2 3">
    <name type="scientific">Daphnia pulex</name>
    <name type="common">Water flea</name>
    <dbReference type="NCBI Taxonomy" id="6669"/>
    <lineage>
        <taxon>Eukaryota</taxon>
        <taxon>Metazoa</taxon>
        <taxon>Ecdysozoa</taxon>
        <taxon>Arthropoda</taxon>
        <taxon>Crustacea</taxon>
        <taxon>Branchiopoda</taxon>
        <taxon>Diplostraca</taxon>
        <taxon>Cladocera</taxon>
        <taxon>Anomopoda</taxon>
        <taxon>Daphniidae</taxon>
        <taxon>Daphnia</taxon>
    </lineage>
</organism>
<sequence length="135" mass="15184">MNCCCSFGQERIQKVRKSGNLEPWSTATANLIWNFARHTFQTVVNIEEEEESKPEVEAEEDYPTTVIPKANGTSSTRSKTKHKSVEIRFNGRSTVSQSEASMPDVAQDFQHGPKNNSPAWIYSLARPLILGKLLE</sequence>
<evidence type="ECO:0000256" key="1">
    <source>
        <dbReference type="SAM" id="MobiDB-lite"/>
    </source>
</evidence>
<feature type="region of interest" description="Disordered" evidence="1">
    <location>
        <begin position="47"/>
        <end position="84"/>
    </location>
</feature>
<dbReference type="HOGENOM" id="CLU_1887794_0_0_1"/>
<evidence type="ECO:0000313" key="2">
    <source>
        <dbReference type="EMBL" id="EFX84819.1"/>
    </source>
</evidence>
<dbReference type="KEGG" id="dpx:DAPPUDRAFT_238212"/>